<evidence type="ECO:0000256" key="1">
    <source>
        <dbReference type="SAM" id="MobiDB-lite"/>
    </source>
</evidence>
<dbReference type="InterPro" id="IPR027417">
    <property type="entry name" value="P-loop_NTPase"/>
</dbReference>
<protein>
    <recommendedName>
        <fullName evidence="4">ATP/GTP-binding protein</fullName>
    </recommendedName>
</protein>
<dbReference type="Proteomes" id="UP000036947">
    <property type="component" value="Unassembled WGS sequence"/>
</dbReference>
<evidence type="ECO:0008006" key="4">
    <source>
        <dbReference type="Google" id="ProtNLM"/>
    </source>
</evidence>
<organism evidence="2 3">
    <name type="scientific">Tolypocladium ophioglossoides (strain CBS 100239)</name>
    <name type="common">Snaketongue truffleclub</name>
    <name type="synonym">Elaphocordyceps ophioglossoides</name>
    <dbReference type="NCBI Taxonomy" id="1163406"/>
    <lineage>
        <taxon>Eukaryota</taxon>
        <taxon>Fungi</taxon>
        <taxon>Dikarya</taxon>
        <taxon>Ascomycota</taxon>
        <taxon>Pezizomycotina</taxon>
        <taxon>Sordariomycetes</taxon>
        <taxon>Hypocreomycetidae</taxon>
        <taxon>Hypocreales</taxon>
        <taxon>Ophiocordycipitaceae</taxon>
        <taxon>Tolypocladium</taxon>
    </lineage>
</organism>
<dbReference type="Pfam" id="PF13671">
    <property type="entry name" value="AAA_33"/>
    <property type="match status" value="1"/>
</dbReference>
<evidence type="ECO:0000313" key="3">
    <source>
        <dbReference type="Proteomes" id="UP000036947"/>
    </source>
</evidence>
<name>A0A0L0N0H5_TOLOC</name>
<reference evidence="2 3" key="1">
    <citation type="journal article" date="2015" name="BMC Genomics">
        <title>The genome of the truffle-parasite Tolypocladium ophioglossoides and the evolution of antifungal peptaibiotics.</title>
        <authorList>
            <person name="Quandt C.A."/>
            <person name="Bushley K.E."/>
            <person name="Spatafora J.W."/>
        </authorList>
    </citation>
    <scope>NUCLEOTIDE SEQUENCE [LARGE SCALE GENOMIC DNA]</scope>
    <source>
        <strain evidence="2 3">CBS 100239</strain>
    </source>
</reference>
<proteinExistence type="predicted"/>
<gene>
    <name evidence="2" type="ORF">TOPH_07783</name>
</gene>
<keyword evidence="3" id="KW-1185">Reference proteome</keyword>
<dbReference type="Gene3D" id="3.40.50.300">
    <property type="entry name" value="P-loop containing nucleotide triphosphate hydrolases"/>
    <property type="match status" value="1"/>
</dbReference>
<dbReference type="OrthoDB" id="3512845at2759"/>
<dbReference type="AlphaFoldDB" id="A0A0L0N0H5"/>
<accession>A0A0L0N0H5</accession>
<dbReference type="EMBL" id="LFRF01000034">
    <property type="protein sequence ID" value="KND87618.1"/>
    <property type="molecule type" value="Genomic_DNA"/>
</dbReference>
<sequence>MTCGISGEYKGSSRPSQETRSPITLTQHLKPGAGKSTLSKAIISSLPSFVRLSVDALIYEKHGLYTIDYRADKYAQYQDEAKVRLSAELLRLLREKQRDIILDLSFWNKGYRDKFKGMVEQNGGQRVLVFLDAGKDVLRQRIAERRARRDALGERDESQDGDSAFNVDEETFERFCGGFEKPVGEGEVAIKVV</sequence>
<comment type="caution">
    <text evidence="2">The sequence shown here is derived from an EMBL/GenBank/DDBJ whole genome shotgun (WGS) entry which is preliminary data.</text>
</comment>
<evidence type="ECO:0000313" key="2">
    <source>
        <dbReference type="EMBL" id="KND87618.1"/>
    </source>
</evidence>
<dbReference type="SUPFAM" id="SSF52540">
    <property type="entry name" value="P-loop containing nucleoside triphosphate hydrolases"/>
    <property type="match status" value="1"/>
</dbReference>
<feature type="region of interest" description="Disordered" evidence="1">
    <location>
        <begin position="1"/>
        <end position="21"/>
    </location>
</feature>